<gene>
    <name evidence="2" type="ORF">CERZMDRAFT_84862</name>
</gene>
<accession>A0A6A6FEL9</accession>
<feature type="compositionally biased region" description="Basic residues" evidence="1">
    <location>
        <begin position="106"/>
        <end position="116"/>
    </location>
</feature>
<feature type="compositionally biased region" description="Low complexity" evidence="1">
    <location>
        <begin position="66"/>
        <end position="76"/>
    </location>
</feature>
<feature type="compositionally biased region" description="Basic and acidic residues" evidence="1">
    <location>
        <begin position="96"/>
        <end position="105"/>
    </location>
</feature>
<organism evidence="2 3">
    <name type="scientific">Cercospora zeae-maydis SCOH1-5</name>
    <dbReference type="NCBI Taxonomy" id="717836"/>
    <lineage>
        <taxon>Eukaryota</taxon>
        <taxon>Fungi</taxon>
        <taxon>Dikarya</taxon>
        <taxon>Ascomycota</taxon>
        <taxon>Pezizomycotina</taxon>
        <taxon>Dothideomycetes</taxon>
        <taxon>Dothideomycetidae</taxon>
        <taxon>Mycosphaerellales</taxon>
        <taxon>Mycosphaerellaceae</taxon>
        <taxon>Cercospora</taxon>
    </lineage>
</organism>
<name>A0A6A6FEL9_9PEZI</name>
<evidence type="ECO:0000313" key="2">
    <source>
        <dbReference type="EMBL" id="KAF2211887.1"/>
    </source>
</evidence>
<evidence type="ECO:0000313" key="3">
    <source>
        <dbReference type="Proteomes" id="UP000799539"/>
    </source>
</evidence>
<feature type="region of interest" description="Disordered" evidence="1">
    <location>
        <begin position="65"/>
        <end position="141"/>
    </location>
</feature>
<sequence>MPQYNSAIAREILSEPEKDRLLAVALNTVAVNAATNWEKASAEFGAASVDSMRVSIRNIHKKLDKAGANADGAAATPDPPKAKQRKTSTIGVGEPMAKKDVEPKAKKPRTTKKKLLKHEAEEETAVEQKTSVKEEAEEEEE</sequence>
<evidence type="ECO:0000256" key="1">
    <source>
        <dbReference type="SAM" id="MobiDB-lite"/>
    </source>
</evidence>
<proteinExistence type="predicted"/>
<dbReference type="Proteomes" id="UP000799539">
    <property type="component" value="Unassembled WGS sequence"/>
</dbReference>
<reference evidence="2" key="1">
    <citation type="journal article" date="2020" name="Stud. Mycol.">
        <title>101 Dothideomycetes genomes: a test case for predicting lifestyles and emergence of pathogens.</title>
        <authorList>
            <person name="Haridas S."/>
            <person name="Albert R."/>
            <person name="Binder M."/>
            <person name="Bloem J."/>
            <person name="Labutti K."/>
            <person name="Salamov A."/>
            <person name="Andreopoulos B."/>
            <person name="Baker S."/>
            <person name="Barry K."/>
            <person name="Bills G."/>
            <person name="Bluhm B."/>
            <person name="Cannon C."/>
            <person name="Castanera R."/>
            <person name="Culley D."/>
            <person name="Daum C."/>
            <person name="Ezra D."/>
            <person name="Gonzalez J."/>
            <person name="Henrissat B."/>
            <person name="Kuo A."/>
            <person name="Liang C."/>
            <person name="Lipzen A."/>
            <person name="Lutzoni F."/>
            <person name="Magnuson J."/>
            <person name="Mondo S."/>
            <person name="Nolan M."/>
            <person name="Ohm R."/>
            <person name="Pangilinan J."/>
            <person name="Park H.-J."/>
            <person name="Ramirez L."/>
            <person name="Alfaro M."/>
            <person name="Sun H."/>
            <person name="Tritt A."/>
            <person name="Yoshinaga Y."/>
            <person name="Zwiers L.-H."/>
            <person name="Turgeon B."/>
            <person name="Goodwin S."/>
            <person name="Spatafora J."/>
            <person name="Crous P."/>
            <person name="Grigoriev I."/>
        </authorList>
    </citation>
    <scope>NUCLEOTIDE SEQUENCE</scope>
    <source>
        <strain evidence="2">SCOH1-5</strain>
    </source>
</reference>
<protein>
    <submittedName>
        <fullName evidence="2">Uncharacterized protein</fullName>
    </submittedName>
</protein>
<dbReference type="AlphaFoldDB" id="A0A6A6FEL9"/>
<dbReference type="EMBL" id="ML992674">
    <property type="protein sequence ID" value="KAF2211887.1"/>
    <property type="molecule type" value="Genomic_DNA"/>
</dbReference>
<keyword evidence="3" id="KW-1185">Reference proteome</keyword>